<sequence length="405" mass="43814">MDSKYWTRSPESSKYCGCYAVGTWWLASISICRTIKNLLDNGIRYAAVKALICRRLVSLLGRLLVCWGCPSLVIWDSSSRVERLRKRKCLRRMLFSFGLPGRPVESFYFGDANGGLAFRGLDARPPGLPLALHGHIETFSKFLPRPPPKGVFDLAGSIFLSLEFARANGSKDSTSECVVCCLRQGVATAAPLFVGGVCDRGCPDACCGRCPFLMRMTRSVLVSFVGVTHYGDLRANFNQGCPSVRRLPRPCCRELQPGMPQCTSLGNAHRGQKMLERKGAGDRTSLVGVVGEIASPEEVGRSSGHNSPCRGGKVKIAGGLPAKELKRAPDCISASWHGFWRAPLSLSDLSAIEPSVDEVDHVVPEYTPFAFYGGSVRSSCVGGLCRGASRRPSKASLTKTTGKSA</sequence>
<dbReference type="Proteomes" id="UP000233551">
    <property type="component" value="Unassembled WGS sequence"/>
</dbReference>
<gene>
    <name evidence="1" type="ORF">CRG98_016098</name>
</gene>
<keyword evidence="2" id="KW-1185">Reference proteome</keyword>
<accession>A0A2I0K4F8</accession>
<name>A0A2I0K4F8_PUNGR</name>
<comment type="caution">
    <text evidence="1">The sequence shown here is derived from an EMBL/GenBank/DDBJ whole genome shotgun (WGS) entry which is preliminary data.</text>
</comment>
<protein>
    <submittedName>
        <fullName evidence="1">Uncharacterized protein</fullName>
    </submittedName>
</protein>
<reference evidence="1 2" key="1">
    <citation type="submission" date="2017-11" db="EMBL/GenBank/DDBJ databases">
        <title>De-novo sequencing of pomegranate (Punica granatum L.) genome.</title>
        <authorList>
            <person name="Akparov Z."/>
            <person name="Amiraslanov A."/>
            <person name="Hajiyeva S."/>
            <person name="Abbasov M."/>
            <person name="Kaur K."/>
            <person name="Hamwieh A."/>
            <person name="Solovyev V."/>
            <person name="Salamov A."/>
            <person name="Braich B."/>
            <person name="Kosarev P."/>
            <person name="Mahmoud A."/>
            <person name="Hajiyev E."/>
            <person name="Babayeva S."/>
            <person name="Izzatullayeva V."/>
            <person name="Mammadov A."/>
            <person name="Mammadov A."/>
            <person name="Sharifova S."/>
            <person name="Ojaghi J."/>
            <person name="Eynullazada K."/>
            <person name="Bayramov B."/>
            <person name="Abdulazimova A."/>
            <person name="Shahmuradov I."/>
        </authorList>
    </citation>
    <scope>NUCLEOTIDE SEQUENCE [LARGE SCALE GENOMIC DNA]</scope>
    <source>
        <strain evidence="2">cv. AG2017</strain>
        <tissue evidence="1">Leaf</tissue>
    </source>
</reference>
<evidence type="ECO:0000313" key="1">
    <source>
        <dbReference type="EMBL" id="PKI63431.1"/>
    </source>
</evidence>
<evidence type="ECO:0000313" key="2">
    <source>
        <dbReference type="Proteomes" id="UP000233551"/>
    </source>
</evidence>
<dbReference type="AlphaFoldDB" id="A0A2I0K4F8"/>
<proteinExistence type="predicted"/>
<dbReference type="EMBL" id="PGOL01000888">
    <property type="protein sequence ID" value="PKI63431.1"/>
    <property type="molecule type" value="Genomic_DNA"/>
</dbReference>
<organism evidence="1 2">
    <name type="scientific">Punica granatum</name>
    <name type="common">Pomegranate</name>
    <dbReference type="NCBI Taxonomy" id="22663"/>
    <lineage>
        <taxon>Eukaryota</taxon>
        <taxon>Viridiplantae</taxon>
        <taxon>Streptophyta</taxon>
        <taxon>Embryophyta</taxon>
        <taxon>Tracheophyta</taxon>
        <taxon>Spermatophyta</taxon>
        <taxon>Magnoliopsida</taxon>
        <taxon>eudicotyledons</taxon>
        <taxon>Gunneridae</taxon>
        <taxon>Pentapetalae</taxon>
        <taxon>rosids</taxon>
        <taxon>malvids</taxon>
        <taxon>Myrtales</taxon>
        <taxon>Lythraceae</taxon>
        <taxon>Punica</taxon>
    </lineage>
</organism>